<dbReference type="eggNOG" id="COG2842">
    <property type="taxonomic scope" value="Bacteria"/>
</dbReference>
<dbReference type="GO" id="GO:0016887">
    <property type="term" value="F:ATP hydrolysis activity"/>
    <property type="evidence" value="ECO:0007669"/>
    <property type="project" value="InterPro"/>
</dbReference>
<dbReference type="HOGENOM" id="CLU_036574_1_0_4"/>
<evidence type="ECO:0000313" key="4">
    <source>
        <dbReference type="Proteomes" id="UP000006697"/>
    </source>
</evidence>
<feature type="region of interest" description="Disordered" evidence="1">
    <location>
        <begin position="434"/>
        <end position="469"/>
    </location>
</feature>
<dbReference type="AlphaFoldDB" id="A4G9Z3"/>
<dbReference type="Pfam" id="PF13401">
    <property type="entry name" value="AAA_22"/>
    <property type="match status" value="1"/>
</dbReference>
<dbReference type="InterPro" id="IPR049945">
    <property type="entry name" value="AAA_22"/>
</dbReference>
<dbReference type="STRING" id="204773.HEAR3223"/>
<dbReference type="SUPFAM" id="SSF52540">
    <property type="entry name" value="P-loop containing nucleoside triphosphate hydrolases"/>
    <property type="match status" value="1"/>
</dbReference>
<dbReference type="EMBL" id="CU207211">
    <property type="protein sequence ID" value="CAL63330.1"/>
    <property type="molecule type" value="Genomic_DNA"/>
</dbReference>
<gene>
    <name evidence="3" type="ordered locus">HEAR3223</name>
</gene>
<dbReference type="OrthoDB" id="5593847at2"/>
<accession>A4G9Z3</accession>
<organism evidence="3 4">
    <name type="scientific">Herminiimonas arsenicoxydans</name>
    <dbReference type="NCBI Taxonomy" id="204773"/>
    <lineage>
        <taxon>Bacteria</taxon>
        <taxon>Pseudomonadati</taxon>
        <taxon>Pseudomonadota</taxon>
        <taxon>Betaproteobacteria</taxon>
        <taxon>Burkholderiales</taxon>
        <taxon>Oxalobacteraceae</taxon>
        <taxon>Herminiimonas</taxon>
    </lineage>
</organism>
<dbReference type="Gene3D" id="3.40.50.300">
    <property type="entry name" value="P-loop containing nucleotide triphosphate hydrolases"/>
    <property type="match status" value="1"/>
</dbReference>
<feature type="domain" description="ORC1/DEAH AAA+ ATPase" evidence="2">
    <location>
        <begin position="137"/>
        <end position="277"/>
    </location>
</feature>
<protein>
    <recommendedName>
        <fullName evidence="2">ORC1/DEAH AAA+ ATPase domain-containing protein</fullName>
    </recommendedName>
</protein>
<dbReference type="Proteomes" id="UP000006697">
    <property type="component" value="Chromosome"/>
</dbReference>
<dbReference type="KEGG" id="har:HEAR3223"/>
<keyword evidence="4" id="KW-1185">Reference proteome</keyword>
<name>A4G9Z3_HERAR</name>
<evidence type="ECO:0000259" key="2">
    <source>
        <dbReference type="Pfam" id="PF13401"/>
    </source>
</evidence>
<reference evidence="3 4" key="1">
    <citation type="journal article" date="2007" name="PLoS Genet.">
        <title>A tale of two oxidation states: bacterial colonization of arsenic-rich environments.</title>
        <authorList>
            <person name="Muller D."/>
            <person name="Medigue C."/>
            <person name="Koechler S."/>
            <person name="Barbe V."/>
            <person name="Barakat M."/>
            <person name="Talla E."/>
            <person name="Bonnefoy V."/>
            <person name="Krin E."/>
            <person name="Arsene-Ploetze F."/>
            <person name="Carapito C."/>
            <person name="Chandler M."/>
            <person name="Cournoyer B."/>
            <person name="Cruveiller S."/>
            <person name="Dossat C."/>
            <person name="Duval S."/>
            <person name="Heymann M."/>
            <person name="Leize E."/>
            <person name="Lieutaud A."/>
            <person name="Lievremont D."/>
            <person name="Makita Y."/>
            <person name="Mangenot S."/>
            <person name="Nitschke W."/>
            <person name="Ortet P."/>
            <person name="Perdrial N."/>
            <person name="Schoepp B."/>
            <person name="Siguier N."/>
            <person name="Simeonova D.D."/>
            <person name="Rouy Z."/>
            <person name="Segurens B."/>
            <person name="Turlin E."/>
            <person name="Vallenet D."/>
            <person name="Van Dorsselaer A."/>
            <person name="Weiss S."/>
            <person name="Weissenbach J."/>
            <person name="Lett M.C."/>
            <person name="Danchin A."/>
            <person name="Bertin P.N."/>
        </authorList>
    </citation>
    <scope>NUCLEOTIDE SEQUENCE [LARGE SCALE GENOMIC DNA]</scope>
    <source>
        <strain evidence="4">ULPAs1</strain>
    </source>
</reference>
<dbReference type="InterPro" id="IPR027417">
    <property type="entry name" value="P-loop_NTPase"/>
</dbReference>
<evidence type="ECO:0000256" key="1">
    <source>
        <dbReference type="SAM" id="MobiDB-lite"/>
    </source>
</evidence>
<sequence>MTNALIVPAKYIETGVRRFAGNPFIEALPSLENKKDDFLTTLAHYPPRVTDKERKASDVVRLMELPILNDVVHPFPEFQRAGLALTSMMRQTYIARNPLTIMDRQRRHALASGGKGGVPFPSDWKSAAAGHLMMSVSGMGKTTFAKSFLLRYPQVISHREYNGQSLICQQVVYIFLRVPHDATLRSLCVQFFEQVDELLGTTYTRQAISLRQIAPMVELMNSVATAISLGFLVIDEVQNLRYARGGNAEFMLNLFSEIIERLGISLLILATPAVQTVLEGSVRNLRKLASAGETIIRPMGKSDIQWEEFCEVQWDYSFVKNKKPLTKKIRDAWHDSSGGNTAFATLAFMLAQRNEIGGREIIDEAAFARTSAMDMAFLQPAILALRSGEPEQLRAFDDLLFSPKYMALRRLLGANEDEVKINSGSEFEEIVEQTVNTNSSVKREPRRKRSQKISSDTAPNLPREDPFQE</sequence>
<evidence type="ECO:0000313" key="3">
    <source>
        <dbReference type="EMBL" id="CAL63330.1"/>
    </source>
</evidence>
<proteinExistence type="predicted"/>